<keyword evidence="1" id="KW-0812">Transmembrane</keyword>
<protein>
    <submittedName>
        <fullName evidence="2">Uncharacterized protein</fullName>
    </submittedName>
</protein>
<accession>A0A1F5W8Z8</accession>
<organism evidence="2 3">
    <name type="scientific">Candidatus Giovannonibacteria bacterium RIFCSPHIGHO2_02_FULL_45_40</name>
    <dbReference type="NCBI Taxonomy" id="1798337"/>
    <lineage>
        <taxon>Bacteria</taxon>
        <taxon>Candidatus Giovannoniibacteriota</taxon>
    </lineage>
</organism>
<gene>
    <name evidence="2" type="ORF">A3C05_02825</name>
</gene>
<dbReference type="Proteomes" id="UP000178743">
    <property type="component" value="Unassembled WGS sequence"/>
</dbReference>
<dbReference type="EMBL" id="MFHP01000024">
    <property type="protein sequence ID" value="OGF72135.1"/>
    <property type="molecule type" value="Genomic_DNA"/>
</dbReference>
<name>A0A1F5W8Z8_9BACT</name>
<comment type="caution">
    <text evidence="2">The sequence shown here is derived from an EMBL/GenBank/DDBJ whole genome shotgun (WGS) entry which is preliminary data.</text>
</comment>
<sequence length="190" mass="22594">MKELDDILQKLAAMLASIKRLLPDKKTFYLILLALFGSFYVPWYMANLESRNTFVQNFSVLGQTRIYLSERLHFNIIGKQDPKVISDSLEDYRKSVNVWNYENLSNPIFIEYYYDHDMRLKFENELLPELTSLNDSLYELRKSGTTTENIPEKIRKIKDVFYNLNDQMIKCATFYKLLFRHCNKPSQKGF</sequence>
<evidence type="ECO:0000256" key="1">
    <source>
        <dbReference type="SAM" id="Phobius"/>
    </source>
</evidence>
<evidence type="ECO:0000313" key="2">
    <source>
        <dbReference type="EMBL" id="OGF72135.1"/>
    </source>
</evidence>
<dbReference type="AlphaFoldDB" id="A0A1F5W8Z8"/>
<reference evidence="2 3" key="1">
    <citation type="journal article" date="2016" name="Nat. Commun.">
        <title>Thousands of microbial genomes shed light on interconnected biogeochemical processes in an aquifer system.</title>
        <authorList>
            <person name="Anantharaman K."/>
            <person name="Brown C.T."/>
            <person name="Hug L.A."/>
            <person name="Sharon I."/>
            <person name="Castelle C.J."/>
            <person name="Probst A.J."/>
            <person name="Thomas B.C."/>
            <person name="Singh A."/>
            <person name="Wilkins M.J."/>
            <person name="Karaoz U."/>
            <person name="Brodie E.L."/>
            <person name="Williams K.H."/>
            <person name="Hubbard S.S."/>
            <person name="Banfield J.F."/>
        </authorList>
    </citation>
    <scope>NUCLEOTIDE SEQUENCE [LARGE SCALE GENOMIC DNA]</scope>
</reference>
<proteinExistence type="predicted"/>
<evidence type="ECO:0000313" key="3">
    <source>
        <dbReference type="Proteomes" id="UP000178743"/>
    </source>
</evidence>
<keyword evidence="1" id="KW-1133">Transmembrane helix</keyword>
<keyword evidence="1" id="KW-0472">Membrane</keyword>
<feature type="transmembrane region" description="Helical" evidence="1">
    <location>
        <begin position="27"/>
        <end position="46"/>
    </location>
</feature>